<dbReference type="RefSeq" id="WP_348862132.1">
    <property type="nucleotide sequence ID" value="NZ_JBEAAL010000001.1"/>
</dbReference>
<reference evidence="1 2" key="1">
    <citation type="submission" date="2024-05" db="EMBL/GenBank/DDBJ databases">
        <title>Neorhizobium sp. Rsf11, a plant growth promoting and heavy metal resistant PAH-degrader.</title>
        <authorList>
            <person name="Golubev S.N."/>
            <person name="Muratova A.Y."/>
            <person name="Markelova M.I."/>
        </authorList>
    </citation>
    <scope>NUCLEOTIDE SEQUENCE [LARGE SCALE GENOMIC DNA]</scope>
    <source>
        <strain evidence="1 2">Rsf11</strain>
    </source>
</reference>
<evidence type="ECO:0000313" key="1">
    <source>
        <dbReference type="EMBL" id="MEQ1403830.1"/>
    </source>
</evidence>
<keyword evidence="2" id="KW-1185">Reference proteome</keyword>
<dbReference type="EMBL" id="JBEAAL010000001">
    <property type="protein sequence ID" value="MEQ1403830.1"/>
    <property type="molecule type" value="Genomic_DNA"/>
</dbReference>
<organism evidence="1 2">
    <name type="scientific">Neorhizobium phenanthreniclasticum</name>
    <dbReference type="NCBI Taxonomy" id="3157917"/>
    <lineage>
        <taxon>Bacteria</taxon>
        <taxon>Pseudomonadati</taxon>
        <taxon>Pseudomonadota</taxon>
        <taxon>Alphaproteobacteria</taxon>
        <taxon>Hyphomicrobiales</taxon>
        <taxon>Rhizobiaceae</taxon>
        <taxon>Rhizobium/Agrobacterium group</taxon>
        <taxon>Neorhizobium</taxon>
    </lineage>
</organism>
<comment type="caution">
    <text evidence="1">The sequence shown here is derived from an EMBL/GenBank/DDBJ whole genome shotgun (WGS) entry which is preliminary data.</text>
</comment>
<accession>A0ABV0LW38</accession>
<dbReference type="Proteomes" id="UP001496627">
    <property type="component" value="Unassembled WGS sequence"/>
</dbReference>
<protein>
    <submittedName>
        <fullName evidence="1">Uncharacterized protein</fullName>
    </submittedName>
</protein>
<gene>
    <name evidence="1" type="ORF">ABK249_02695</name>
</gene>
<name>A0ABV0LW38_9HYPH</name>
<sequence>MARLLSWPIGLRWNRWKPLNGPQSISAGVGTTIGDVTQTVASPFGARYLQFSFPPMRGRVARRARGLVESLHMGANAVRVSICDWDGLTFSEAGVTITEQQKRTGIPWSNGMPWANGKNWKITKPNVAVAAPAAEDATIIKLQPSFWGHDLGIGDWIGFFPLHFGLYGITEVVADGEYRIWPPLRKAVLTDDFATLYPVMAMRLLSSNLPDAERGPAFLEGLTISLFEVFDADARQYFTD</sequence>
<proteinExistence type="predicted"/>
<evidence type="ECO:0000313" key="2">
    <source>
        <dbReference type="Proteomes" id="UP001496627"/>
    </source>
</evidence>